<keyword evidence="1" id="KW-1133">Transmembrane helix</keyword>
<proteinExistence type="predicted"/>
<feature type="transmembrane region" description="Helical" evidence="1">
    <location>
        <begin position="50"/>
        <end position="71"/>
    </location>
</feature>
<keyword evidence="1" id="KW-0812">Transmembrane</keyword>
<sequence length="389" mass="39926">MDTVHISPKRLAWLRGELAAWQADGLIDGETAAGIAGRYTENRRFALERLALVLGAAFLGVGLLWTIAANYERLSPTVRFVGIVVIWLVAVAGAELLASRVSGVLPAAVRVFAVAAGGGVVFQAAQSLHVPEGGPELLGAWAGGALAYAYATRGKAPLVVAVGLGVGWYAWWSAENAASHGVVACAMLVAAVFTTALALLHEHWTPAFAAVWRPAGVLLALVGLFIAAFPDEDFQMTGALLSGGAVAVVLAVLAAWRSFSGRGEFRPGGGLAEISVILMILGAGALLAVWDPAGTTTSPTGAGLVRAVGGIIGYVLAAAWFAVLGTSRRLPGVVPLAAAALVVFVTTQSFAIFAPLFSGAALFLVLGAVFLGTGVLAQRGRRLITEVSR</sequence>
<feature type="transmembrane region" description="Helical" evidence="1">
    <location>
        <begin position="360"/>
        <end position="377"/>
    </location>
</feature>
<dbReference type="Pfam" id="PF09925">
    <property type="entry name" value="DUF2157"/>
    <property type="match status" value="1"/>
</dbReference>
<feature type="domain" description="DUF2157" evidence="2">
    <location>
        <begin position="20"/>
        <end position="155"/>
    </location>
</feature>
<comment type="caution">
    <text evidence="3">The sequence shown here is derived from an EMBL/GenBank/DDBJ whole genome shotgun (WGS) entry which is preliminary data.</text>
</comment>
<dbReference type="RefSeq" id="WP_344237041.1">
    <property type="nucleotide sequence ID" value="NZ_BAAAHH010000002.1"/>
</dbReference>
<feature type="transmembrane region" description="Helical" evidence="1">
    <location>
        <begin position="77"/>
        <end position="97"/>
    </location>
</feature>
<dbReference type="InterPro" id="IPR018677">
    <property type="entry name" value="DUF2157"/>
</dbReference>
<protein>
    <recommendedName>
        <fullName evidence="2">DUF2157 domain-containing protein</fullName>
    </recommendedName>
</protein>
<feature type="transmembrane region" description="Helical" evidence="1">
    <location>
        <begin position="234"/>
        <end position="256"/>
    </location>
</feature>
<feature type="transmembrane region" description="Helical" evidence="1">
    <location>
        <begin position="268"/>
        <end position="290"/>
    </location>
</feature>
<feature type="transmembrane region" description="Helical" evidence="1">
    <location>
        <begin position="158"/>
        <end position="174"/>
    </location>
</feature>
<feature type="transmembrane region" description="Helical" evidence="1">
    <location>
        <begin position="302"/>
        <end position="324"/>
    </location>
</feature>
<keyword evidence="4" id="KW-1185">Reference proteome</keyword>
<accession>A0ABN1QB81</accession>
<name>A0ABN1QB81_9ACTN</name>
<feature type="transmembrane region" description="Helical" evidence="1">
    <location>
        <begin position="207"/>
        <end position="228"/>
    </location>
</feature>
<reference evidence="3 4" key="1">
    <citation type="journal article" date="2019" name="Int. J. Syst. Evol. Microbiol.">
        <title>The Global Catalogue of Microorganisms (GCM) 10K type strain sequencing project: providing services to taxonomists for standard genome sequencing and annotation.</title>
        <authorList>
            <consortium name="The Broad Institute Genomics Platform"/>
            <consortium name="The Broad Institute Genome Sequencing Center for Infectious Disease"/>
            <person name="Wu L."/>
            <person name="Ma J."/>
        </authorList>
    </citation>
    <scope>NUCLEOTIDE SEQUENCE [LARGE SCALE GENOMIC DNA]</scope>
    <source>
        <strain evidence="3 4">JCM 10696</strain>
    </source>
</reference>
<dbReference type="EMBL" id="BAAAHH010000002">
    <property type="protein sequence ID" value="GAA0940217.1"/>
    <property type="molecule type" value="Genomic_DNA"/>
</dbReference>
<evidence type="ECO:0000256" key="1">
    <source>
        <dbReference type="SAM" id="Phobius"/>
    </source>
</evidence>
<evidence type="ECO:0000313" key="3">
    <source>
        <dbReference type="EMBL" id="GAA0940217.1"/>
    </source>
</evidence>
<gene>
    <name evidence="3" type="ORF">GCM10009550_09440</name>
</gene>
<dbReference type="Proteomes" id="UP001500665">
    <property type="component" value="Unassembled WGS sequence"/>
</dbReference>
<evidence type="ECO:0000259" key="2">
    <source>
        <dbReference type="Pfam" id="PF09925"/>
    </source>
</evidence>
<organism evidence="3 4">
    <name type="scientific">Actinocorallia libanotica</name>
    <dbReference type="NCBI Taxonomy" id="46162"/>
    <lineage>
        <taxon>Bacteria</taxon>
        <taxon>Bacillati</taxon>
        <taxon>Actinomycetota</taxon>
        <taxon>Actinomycetes</taxon>
        <taxon>Streptosporangiales</taxon>
        <taxon>Thermomonosporaceae</taxon>
        <taxon>Actinocorallia</taxon>
    </lineage>
</organism>
<feature type="transmembrane region" description="Helical" evidence="1">
    <location>
        <begin position="180"/>
        <end position="200"/>
    </location>
</feature>
<feature type="transmembrane region" description="Helical" evidence="1">
    <location>
        <begin position="336"/>
        <end position="354"/>
    </location>
</feature>
<keyword evidence="1" id="KW-0472">Membrane</keyword>
<evidence type="ECO:0000313" key="4">
    <source>
        <dbReference type="Proteomes" id="UP001500665"/>
    </source>
</evidence>